<dbReference type="PANTHER" id="PTHR30305">
    <property type="entry name" value="PROTEIN YJDM-RELATED"/>
    <property type="match status" value="1"/>
</dbReference>
<sequence>MSKLPNCPQCDSEYTYEDGQLFVCPMCAHEWTQEDEVARAEAGIIRDANGNQLENGDSVTVIKDLKLNATTTIKQGTKAKNIRLIDEPVDGHDIACKIDGIGSLYLKSIYVKK</sequence>
<dbReference type="Gene3D" id="2.30.30.40">
    <property type="entry name" value="SH3 Domains"/>
    <property type="match status" value="1"/>
</dbReference>
<dbReference type="InterPro" id="IPR013988">
    <property type="entry name" value="YjdM_C"/>
</dbReference>
<dbReference type="FunFam" id="2.20.25.10:FF:000003">
    <property type="entry name" value="Alkylphosphonate utilization protein PhnA"/>
    <property type="match status" value="1"/>
</dbReference>
<gene>
    <name evidence="4" type="ORF">HXK00_05735</name>
</gene>
<evidence type="ECO:0000313" key="5">
    <source>
        <dbReference type="Proteomes" id="UP000757900"/>
    </source>
</evidence>
<dbReference type="AlphaFoldDB" id="A0A929MPE9"/>
<comment type="similarity">
    <text evidence="1">Belongs to the YjdM family.</text>
</comment>
<comment type="caution">
    <text evidence="4">The sequence shown here is derived from an EMBL/GenBank/DDBJ whole genome shotgun (WGS) entry which is preliminary data.</text>
</comment>
<dbReference type="Pfam" id="PF03831">
    <property type="entry name" value="YjdM"/>
    <property type="match status" value="1"/>
</dbReference>
<dbReference type="RefSeq" id="WP_035364310.1">
    <property type="nucleotide sequence ID" value="NZ_CAJPUI010000001.1"/>
</dbReference>
<evidence type="ECO:0000259" key="3">
    <source>
        <dbReference type="Pfam" id="PF08274"/>
    </source>
</evidence>
<reference evidence="4" key="1">
    <citation type="submission" date="2020-04" db="EMBL/GenBank/DDBJ databases">
        <title>Deep metagenomics examines the oral microbiome during advanced dental caries in children, revealing novel taxa and co-occurrences with host molecules.</title>
        <authorList>
            <person name="Baker J.L."/>
            <person name="Morton J.T."/>
            <person name="Dinis M."/>
            <person name="Alvarez R."/>
            <person name="Tran N.C."/>
            <person name="Knight R."/>
            <person name="Edlund A."/>
        </authorList>
    </citation>
    <scope>NUCLEOTIDE SEQUENCE</scope>
    <source>
        <strain evidence="4">JCVI_23_bin.16</strain>
    </source>
</reference>
<accession>A0A929MPE9</accession>
<evidence type="ECO:0000313" key="4">
    <source>
        <dbReference type="EMBL" id="MBF0935128.1"/>
    </source>
</evidence>
<dbReference type="PANTHER" id="PTHR30305:SF3">
    <property type="entry name" value="PROTEIN YJDM"/>
    <property type="match status" value="1"/>
</dbReference>
<dbReference type="EMBL" id="JABZFV010000136">
    <property type="protein sequence ID" value="MBF0935128.1"/>
    <property type="molecule type" value="Genomic_DNA"/>
</dbReference>
<evidence type="ECO:0000256" key="1">
    <source>
        <dbReference type="ARBA" id="ARBA00009248"/>
    </source>
</evidence>
<dbReference type="Pfam" id="PF08274">
    <property type="entry name" value="Zn_Ribbon_YjdM"/>
    <property type="match status" value="1"/>
</dbReference>
<protein>
    <submittedName>
        <fullName evidence="4">Alkylphosphonate utilization protein</fullName>
    </submittedName>
</protein>
<organism evidence="4 5">
    <name type="scientific">Abiotrophia defectiva</name>
    <name type="common">Streptococcus defectivus</name>
    <dbReference type="NCBI Taxonomy" id="46125"/>
    <lineage>
        <taxon>Bacteria</taxon>
        <taxon>Bacillati</taxon>
        <taxon>Bacillota</taxon>
        <taxon>Bacilli</taxon>
        <taxon>Lactobacillales</taxon>
        <taxon>Aerococcaceae</taxon>
        <taxon>Abiotrophia</taxon>
    </lineage>
</organism>
<dbReference type="SUPFAM" id="SSF82057">
    <property type="entry name" value="Prokaryotic SH3-related domain"/>
    <property type="match status" value="1"/>
</dbReference>
<dbReference type="GeneID" id="84818019"/>
<dbReference type="SUPFAM" id="SSF57783">
    <property type="entry name" value="Zinc beta-ribbon"/>
    <property type="match status" value="1"/>
</dbReference>
<dbReference type="Gene3D" id="2.20.25.10">
    <property type="match status" value="1"/>
</dbReference>
<proteinExistence type="inferred from homology"/>
<dbReference type="InterPro" id="IPR004624">
    <property type="entry name" value="YjdM"/>
</dbReference>
<evidence type="ECO:0000259" key="2">
    <source>
        <dbReference type="Pfam" id="PF03831"/>
    </source>
</evidence>
<feature type="domain" description="Protein YjdM C-terminal" evidence="2">
    <location>
        <begin position="45"/>
        <end position="113"/>
    </location>
</feature>
<dbReference type="NCBIfam" id="TIGR00686">
    <property type="entry name" value="phnA"/>
    <property type="match status" value="1"/>
</dbReference>
<feature type="domain" description="Protein YjdM N-terminal" evidence="3">
    <location>
        <begin position="4"/>
        <end position="32"/>
    </location>
</feature>
<dbReference type="Proteomes" id="UP000757900">
    <property type="component" value="Unassembled WGS sequence"/>
</dbReference>
<dbReference type="InterPro" id="IPR013987">
    <property type="entry name" value="YjdM_N"/>
</dbReference>
<name>A0A929MPE9_ABIDE</name>